<keyword evidence="9" id="KW-0238">DNA-binding</keyword>
<keyword evidence="8" id="KW-0805">Transcription regulation</keyword>
<dbReference type="GO" id="GO:0003700">
    <property type="term" value="F:DNA-binding transcription factor activity"/>
    <property type="evidence" value="ECO:0007669"/>
    <property type="project" value="InterPro"/>
</dbReference>
<dbReference type="InterPro" id="IPR002481">
    <property type="entry name" value="FUR"/>
</dbReference>
<feature type="binding site" evidence="11">
    <location>
        <position position="136"/>
    </location>
    <ligand>
        <name>Zn(2+)</name>
        <dbReference type="ChEBI" id="CHEBI:29105"/>
    </ligand>
</feature>
<accession>A0A0M4CQY5</accession>
<dbReference type="InterPro" id="IPR036388">
    <property type="entry name" value="WH-like_DNA-bd_sf"/>
</dbReference>
<dbReference type="InterPro" id="IPR043135">
    <property type="entry name" value="Fur_C"/>
</dbReference>
<gene>
    <name evidence="13" type="ORF">CDES_10325</name>
</gene>
<dbReference type="Proteomes" id="UP000068067">
    <property type="component" value="Chromosome"/>
</dbReference>
<evidence type="ECO:0000256" key="6">
    <source>
        <dbReference type="ARBA" id="ARBA00022723"/>
    </source>
</evidence>
<keyword evidence="14" id="KW-1185">Reference proteome</keyword>
<feature type="binding site" evidence="11">
    <location>
        <position position="99"/>
    </location>
    <ligand>
        <name>Zn(2+)</name>
        <dbReference type="ChEBI" id="CHEBI:29105"/>
    </ligand>
</feature>
<comment type="subcellular location">
    <subcellularLocation>
        <location evidence="1">Cytoplasm</location>
    </subcellularLocation>
</comment>
<evidence type="ECO:0000256" key="8">
    <source>
        <dbReference type="ARBA" id="ARBA00023015"/>
    </source>
</evidence>
<dbReference type="AlphaFoldDB" id="A0A0M4CQY5"/>
<evidence type="ECO:0000256" key="12">
    <source>
        <dbReference type="PIRSR" id="PIRSR602481-2"/>
    </source>
</evidence>
<evidence type="ECO:0000256" key="5">
    <source>
        <dbReference type="ARBA" id="ARBA00022491"/>
    </source>
</evidence>
<dbReference type="Gene3D" id="3.30.1490.190">
    <property type="match status" value="1"/>
</dbReference>
<dbReference type="SUPFAM" id="SSF46785">
    <property type="entry name" value="Winged helix' DNA-binding domain"/>
    <property type="match status" value="1"/>
</dbReference>
<dbReference type="EMBL" id="CP009220">
    <property type="protein sequence ID" value="ALC06442.1"/>
    <property type="molecule type" value="Genomic_DNA"/>
</dbReference>
<comment type="cofactor">
    <cofactor evidence="12">
        <name>Mn(2+)</name>
        <dbReference type="ChEBI" id="CHEBI:29035"/>
    </cofactor>
    <cofactor evidence="12">
        <name>Fe(2+)</name>
        <dbReference type="ChEBI" id="CHEBI:29033"/>
    </cofactor>
    <text evidence="12">Binds 1 Mn(2+) or Fe(2+) ion per subunit.</text>
</comment>
<keyword evidence="4" id="KW-0963">Cytoplasm</keyword>
<protein>
    <submittedName>
        <fullName evidence="13">Fe2+/Zn2+ uptake regulation protein</fullName>
    </submittedName>
</protein>
<dbReference type="GO" id="GO:0008270">
    <property type="term" value="F:zinc ion binding"/>
    <property type="evidence" value="ECO:0007669"/>
    <property type="project" value="TreeGrafter"/>
</dbReference>
<dbReference type="PANTHER" id="PTHR33202">
    <property type="entry name" value="ZINC UPTAKE REGULATION PROTEIN"/>
    <property type="match status" value="1"/>
</dbReference>
<keyword evidence="12" id="KW-0408">Iron</keyword>
<evidence type="ECO:0000256" key="4">
    <source>
        <dbReference type="ARBA" id="ARBA00022490"/>
    </source>
</evidence>
<evidence type="ECO:0000313" key="13">
    <source>
        <dbReference type="EMBL" id="ALC06442.1"/>
    </source>
</evidence>
<feature type="binding site" evidence="11">
    <location>
        <position position="96"/>
    </location>
    <ligand>
        <name>Zn(2+)</name>
        <dbReference type="ChEBI" id="CHEBI:29105"/>
    </ligand>
</feature>
<evidence type="ECO:0000256" key="11">
    <source>
        <dbReference type="PIRSR" id="PIRSR602481-1"/>
    </source>
</evidence>
<keyword evidence="7 11" id="KW-0862">Zinc</keyword>
<sequence length="144" mass="15751">MGINRISQNSAPKLGVRSTRQRKAVIDILEEIDNFASAKEIHNELATREHNVGLTTVYRTLQSLAEIGAVDVLNVTGGETLYRQCLAEGHHHHLVCTNCGRTVEIDGGPVESWAQEIAAQNGFSVSSHEAEIFGLCPDCLQQEN</sequence>
<evidence type="ECO:0000256" key="7">
    <source>
        <dbReference type="ARBA" id="ARBA00022833"/>
    </source>
</evidence>
<feature type="binding site" evidence="12">
    <location>
        <position position="128"/>
    </location>
    <ligand>
        <name>Fe cation</name>
        <dbReference type="ChEBI" id="CHEBI:24875"/>
    </ligand>
</feature>
<dbReference type="KEGG" id="cdx:CDES_10325"/>
<evidence type="ECO:0000256" key="1">
    <source>
        <dbReference type="ARBA" id="ARBA00004496"/>
    </source>
</evidence>
<organism evidence="13 14">
    <name type="scientific">Corynebacterium deserti GIMN1.010</name>
    <dbReference type="NCBI Taxonomy" id="931089"/>
    <lineage>
        <taxon>Bacteria</taxon>
        <taxon>Bacillati</taxon>
        <taxon>Actinomycetota</taxon>
        <taxon>Actinomycetes</taxon>
        <taxon>Mycobacteriales</taxon>
        <taxon>Corynebacteriaceae</taxon>
        <taxon>Corynebacterium</taxon>
    </lineage>
</organism>
<feature type="binding site" evidence="12">
    <location>
        <position position="111"/>
    </location>
    <ligand>
        <name>Fe cation</name>
        <dbReference type="ChEBI" id="CHEBI:24875"/>
    </ligand>
</feature>
<dbReference type="OrthoDB" id="8659436at2"/>
<dbReference type="FunFam" id="1.10.10.10:FF:000459">
    <property type="entry name" value="Ferric uptake regulation protein"/>
    <property type="match status" value="1"/>
</dbReference>
<evidence type="ECO:0000256" key="3">
    <source>
        <dbReference type="ARBA" id="ARBA00011738"/>
    </source>
</evidence>
<evidence type="ECO:0000256" key="9">
    <source>
        <dbReference type="ARBA" id="ARBA00023125"/>
    </source>
</evidence>
<dbReference type="RefSeq" id="WP_082353440.1">
    <property type="nucleotide sequence ID" value="NZ_CP009220.1"/>
</dbReference>
<dbReference type="GO" id="GO:0045892">
    <property type="term" value="P:negative regulation of DNA-templated transcription"/>
    <property type="evidence" value="ECO:0007669"/>
    <property type="project" value="TreeGrafter"/>
</dbReference>
<evidence type="ECO:0000313" key="14">
    <source>
        <dbReference type="Proteomes" id="UP000068067"/>
    </source>
</evidence>
<reference evidence="13 14" key="1">
    <citation type="submission" date="2014-08" db="EMBL/GenBank/DDBJ databases">
        <title>Complete genome sequence of Corynebacterium deserti GIMN1.010 (=DSM 45689), isolated from desert sand in western China.</title>
        <authorList>
            <person name="Ruckert C."/>
            <person name="Albersmeier A."/>
            <person name="Kalinowski J."/>
        </authorList>
    </citation>
    <scope>NUCLEOTIDE SEQUENCE [LARGE SCALE GENOMIC DNA]</scope>
    <source>
        <strain evidence="13 14">GIMN1.010</strain>
    </source>
</reference>
<dbReference type="GO" id="GO:0005829">
    <property type="term" value="C:cytosol"/>
    <property type="evidence" value="ECO:0007669"/>
    <property type="project" value="TreeGrafter"/>
</dbReference>
<evidence type="ECO:0000256" key="10">
    <source>
        <dbReference type="ARBA" id="ARBA00023163"/>
    </source>
</evidence>
<evidence type="ECO:0000256" key="2">
    <source>
        <dbReference type="ARBA" id="ARBA00007957"/>
    </source>
</evidence>
<comment type="cofactor">
    <cofactor evidence="11">
        <name>Zn(2+)</name>
        <dbReference type="ChEBI" id="CHEBI:29105"/>
    </cofactor>
    <text evidence="11">Binds 1 zinc ion per subunit.</text>
</comment>
<dbReference type="GO" id="GO:0000976">
    <property type="term" value="F:transcription cis-regulatory region binding"/>
    <property type="evidence" value="ECO:0007669"/>
    <property type="project" value="TreeGrafter"/>
</dbReference>
<keyword evidence="10" id="KW-0804">Transcription</keyword>
<dbReference type="Gene3D" id="1.10.10.10">
    <property type="entry name" value="Winged helix-like DNA-binding domain superfamily/Winged helix DNA-binding domain"/>
    <property type="match status" value="1"/>
</dbReference>
<feature type="binding site" evidence="11">
    <location>
        <position position="139"/>
    </location>
    <ligand>
        <name>Zn(2+)</name>
        <dbReference type="ChEBI" id="CHEBI:29105"/>
    </ligand>
</feature>
<dbReference type="GO" id="GO:1900376">
    <property type="term" value="P:regulation of secondary metabolite biosynthetic process"/>
    <property type="evidence" value="ECO:0007669"/>
    <property type="project" value="TreeGrafter"/>
</dbReference>
<comment type="subunit">
    <text evidence="3">Homodimer.</text>
</comment>
<keyword evidence="5" id="KW-0678">Repressor</keyword>
<name>A0A0M4CQY5_9CORY</name>
<dbReference type="PANTHER" id="PTHR33202:SF2">
    <property type="entry name" value="FERRIC UPTAKE REGULATION PROTEIN"/>
    <property type="match status" value="1"/>
</dbReference>
<feature type="binding site" evidence="12">
    <location>
        <position position="90"/>
    </location>
    <ligand>
        <name>Fe cation</name>
        <dbReference type="ChEBI" id="CHEBI:24875"/>
    </ligand>
</feature>
<dbReference type="Pfam" id="PF01475">
    <property type="entry name" value="FUR"/>
    <property type="match status" value="1"/>
</dbReference>
<keyword evidence="6 11" id="KW-0479">Metal-binding</keyword>
<dbReference type="STRING" id="931089.CDES_10325"/>
<comment type="similarity">
    <text evidence="2">Belongs to the Fur family.</text>
</comment>
<dbReference type="CDD" id="cd07153">
    <property type="entry name" value="Fur_like"/>
    <property type="match status" value="1"/>
</dbReference>
<dbReference type="InterPro" id="IPR036390">
    <property type="entry name" value="WH_DNA-bd_sf"/>
</dbReference>
<proteinExistence type="inferred from homology"/>
<dbReference type="PATRIC" id="fig|931089.4.peg.2088"/>